<feature type="transmembrane region" description="Helical" evidence="9">
    <location>
        <begin position="286"/>
        <end position="305"/>
    </location>
</feature>
<feature type="transmembrane region" description="Helical" evidence="9">
    <location>
        <begin position="355"/>
        <end position="372"/>
    </location>
</feature>
<evidence type="ECO:0000256" key="2">
    <source>
        <dbReference type="ARBA" id="ARBA00006413"/>
    </source>
</evidence>
<comment type="similarity">
    <text evidence="2">Belongs to the DcuA/DcuB transporter (TC 2.A.13.1) family.</text>
</comment>
<evidence type="ECO:0000256" key="4">
    <source>
        <dbReference type="ARBA" id="ARBA00022475"/>
    </source>
</evidence>
<dbReference type="PIRSF" id="PIRSF004539">
    <property type="entry name" value="C4-dicrbxl_trns"/>
    <property type="match status" value="1"/>
</dbReference>
<feature type="transmembrane region" description="Helical" evidence="9">
    <location>
        <begin position="6"/>
        <end position="27"/>
    </location>
</feature>
<proteinExistence type="inferred from homology"/>
<accession>A0ABY7U8K4</accession>
<feature type="transmembrane region" description="Helical" evidence="9">
    <location>
        <begin position="251"/>
        <end position="274"/>
    </location>
</feature>
<feature type="transmembrane region" description="Helical" evidence="9">
    <location>
        <begin position="34"/>
        <end position="54"/>
    </location>
</feature>
<evidence type="ECO:0000313" key="10">
    <source>
        <dbReference type="EMBL" id="WCZ33036.1"/>
    </source>
</evidence>
<feature type="transmembrane region" description="Helical" evidence="9">
    <location>
        <begin position="186"/>
        <end position="206"/>
    </location>
</feature>
<sequence>MLASLIAPDSAVAIVLQILIILGALLLGTRYGGLGLGLISGIGLMLMVFLFGLAPGEPPVSVMLTIIAVIGCAATLQQARGLEVMMQFAEKILRAHPERVTILAPITTWFLTVLCGTGHVVYTMFPIIEDIALKKGIRPERPMAVSSTSAQMGITASPVSVATVSLASILAEHAGVIDKAYSIPQILMVAIPASLSGVILAALWSLRRGKDLDKDPVFQERLKDPEFAKSIQDSSHSLIGQTFSPEAKRSVVIFLVAIASVVLLGAFEFLRPLVPGEDGKLSPVSMNLVIQMVMLVAGAIILLTCKVDHKKIASTQVFKAGMTAVFSVFGVAWMADTFFQSHLDALKAGLGDVVAAAPWAYAVALLIVSKLVNSQAAALVAIAPIGLQLGIDPAIIVGFYGAAYGYFILPTYPSDLACIGFDRTGTTRIGKFVINHSFIIPGFISVITSCVVGTALAQALLP</sequence>
<evidence type="ECO:0000313" key="11">
    <source>
        <dbReference type="Proteomes" id="UP001220064"/>
    </source>
</evidence>
<keyword evidence="6 9" id="KW-0812">Transmembrane</keyword>
<protein>
    <submittedName>
        <fullName evidence="10">Anaerobic C4-dicarboxylate transporter DcuB</fullName>
    </submittedName>
</protein>
<feature type="transmembrane region" description="Helical" evidence="9">
    <location>
        <begin position="438"/>
        <end position="461"/>
    </location>
</feature>
<dbReference type="RefSeq" id="WP_022863730.1">
    <property type="nucleotide sequence ID" value="NZ_ATVG01000015.1"/>
</dbReference>
<comment type="subcellular location">
    <subcellularLocation>
        <location evidence="1">Cell inner membrane</location>
        <topology evidence="1">Multi-pass membrane protein</topology>
    </subcellularLocation>
</comment>
<dbReference type="PANTHER" id="PTHR36106:SF3">
    <property type="entry name" value="ANAEROBIC C4-DICARBOXYLATE TRANSPORTER DCUB"/>
    <property type="match status" value="1"/>
</dbReference>
<name>A0ABY7U8K4_9CORY</name>
<evidence type="ECO:0000256" key="1">
    <source>
        <dbReference type="ARBA" id="ARBA00004429"/>
    </source>
</evidence>
<feature type="transmembrane region" description="Helical" evidence="9">
    <location>
        <begin position="100"/>
        <end position="125"/>
    </location>
</feature>
<keyword evidence="11" id="KW-1185">Reference proteome</keyword>
<evidence type="ECO:0000256" key="6">
    <source>
        <dbReference type="ARBA" id="ARBA00022692"/>
    </source>
</evidence>
<evidence type="ECO:0000256" key="3">
    <source>
        <dbReference type="ARBA" id="ARBA00022448"/>
    </source>
</evidence>
<dbReference type="InterPro" id="IPR004668">
    <property type="entry name" value="Anaer_Dcu_memb_transpt"/>
</dbReference>
<feature type="transmembrane region" description="Helical" evidence="9">
    <location>
        <begin position="379"/>
        <end position="407"/>
    </location>
</feature>
<dbReference type="Pfam" id="PF03605">
    <property type="entry name" value="DcuA_DcuB"/>
    <property type="match status" value="1"/>
</dbReference>
<feature type="transmembrane region" description="Helical" evidence="9">
    <location>
        <begin position="60"/>
        <end position="79"/>
    </location>
</feature>
<organism evidence="10 11">
    <name type="scientific">Corynebacterium massiliense DSM 45435</name>
    <dbReference type="NCBI Taxonomy" id="1121364"/>
    <lineage>
        <taxon>Bacteria</taxon>
        <taxon>Bacillati</taxon>
        <taxon>Actinomycetota</taxon>
        <taxon>Actinomycetes</taxon>
        <taxon>Mycobacteriales</taxon>
        <taxon>Corynebacteriaceae</taxon>
        <taxon>Corynebacterium</taxon>
    </lineage>
</organism>
<keyword evidence="8 9" id="KW-0472">Membrane</keyword>
<dbReference type="NCBIfam" id="TIGR00770">
    <property type="entry name" value="Dcu"/>
    <property type="match status" value="1"/>
</dbReference>
<dbReference type="PANTHER" id="PTHR36106">
    <property type="entry name" value="ANAEROBIC C4-DICARBOXYLATE TRANSPORTER DCUB"/>
    <property type="match status" value="1"/>
</dbReference>
<dbReference type="NCBIfam" id="NF009136">
    <property type="entry name" value="PRK12489.1"/>
    <property type="match status" value="1"/>
</dbReference>
<evidence type="ECO:0000256" key="9">
    <source>
        <dbReference type="SAM" id="Phobius"/>
    </source>
</evidence>
<evidence type="ECO:0000256" key="5">
    <source>
        <dbReference type="ARBA" id="ARBA00022519"/>
    </source>
</evidence>
<evidence type="ECO:0000256" key="7">
    <source>
        <dbReference type="ARBA" id="ARBA00022989"/>
    </source>
</evidence>
<dbReference type="EMBL" id="CP063189">
    <property type="protein sequence ID" value="WCZ33036.1"/>
    <property type="molecule type" value="Genomic_DNA"/>
</dbReference>
<reference evidence="10 11" key="1">
    <citation type="submission" date="2020-10" db="EMBL/GenBank/DDBJ databases">
        <title>Complete genome sequence of Corynebacterium massiliense DSM 45435, type strain of Corynebacterium massiliense.</title>
        <authorList>
            <person name="Busche T."/>
            <person name="Kalinowski J."/>
            <person name="Ruckert C."/>
        </authorList>
    </citation>
    <scope>NUCLEOTIDE SEQUENCE [LARGE SCALE GENOMIC DNA]</scope>
    <source>
        <strain evidence="10 11">DSM 45435</strain>
    </source>
</reference>
<evidence type="ECO:0000256" key="8">
    <source>
        <dbReference type="ARBA" id="ARBA00023136"/>
    </source>
</evidence>
<keyword evidence="5" id="KW-0997">Cell inner membrane</keyword>
<feature type="transmembrane region" description="Helical" evidence="9">
    <location>
        <begin position="317"/>
        <end position="335"/>
    </location>
</feature>
<keyword evidence="4" id="KW-1003">Cell membrane</keyword>
<keyword evidence="3" id="KW-0813">Transport</keyword>
<gene>
    <name evidence="10" type="primary">dcuB</name>
    <name evidence="10" type="ORF">CMASS_08040</name>
</gene>
<keyword evidence="7 9" id="KW-1133">Transmembrane helix</keyword>
<dbReference type="Proteomes" id="UP001220064">
    <property type="component" value="Chromosome"/>
</dbReference>
<dbReference type="NCBIfam" id="NF006927">
    <property type="entry name" value="PRK09412.1"/>
    <property type="match status" value="1"/>
</dbReference>